<dbReference type="EMBL" id="JAJEQM010000020">
    <property type="protein sequence ID" value="MCC2211586.1"/>
    <property type="molecule type" value="Genomic_DNA"/>
</dbReference>
<keyword evidence="4" id="KW-0812">Transmembrane</keyword>
<evidence type="ECO:0000256" key="1">
    <source>
        <dbReference type="ARBA" id="ARBA00006739"/>
    </source>
</evidence>
<feature type="transmembrane region" description="Helical" evidence="4">
    <location>
        <begin position="303"/>
        <end position="326"/>
    </location>
</feature>
<dbReference type="Pfam" id="PF13641">
    <property type="entry name" value="Glyco_tranf_2_3"/>
    <property type="match status" value="1"/>
</dbReference>
<dbReference type="PANTHER" id="PTHR43630">
    <property type="entry name" value="POLY-BETA-1,6-N-ACETYL-D-GLUCOSAMINE SYNTHASE"/>
    <property type="match status" value="1"/>
</dbReference>
<feature type="transmembrane region" description="Helical" evidence="4">
    <location>
        <begin position="346"/>
        <end position="364"/>
    </location>
</feature>
<keyword evidence="4" id="KW-1133">Transmembrane helix</keyword>
<accession>A0AAE3E141</accession>
<keyword evidence="3 5" id="KW-0808">Transferase</keyword>
<dbReference type="Gene3D" id="3.90.550.10">
    <property type="entry name" value="Spore Coat Polysaccharide Biosynthesis Protein SpsA, Chain A"/>
    <property type="match status" value="1"/>
</dbReference>
<evidence type="ECO:0000256" key="2">
    <source>
        <dbReference type="ARBA" id="ARBA00022676"/>
    </source>
</evidence>
<comment type="caution">
    <text evidence="5">The sequence shown here is derived from an EMBL/GenBank/DDBJ whole genome shotgun (WGS) entry which is preliminary data.</text>
</comment>
<dbReference type="SUPFAM" id="SSF53448">
    <property type="entry name" value="Nucleotide-diphospho-sugar transferases"/>
    <property type="match status" value="1"/>
</dbReference>
<protein>
    <submittedName>
        <fullName evidence="5">Glycosyltransferase</fullName>
        <ecNumber evidence="5">2.4.-.-</ecNumber>
    </submittedName>
</protein>
<evidence type="ECO:0000256" key="4">
    <source>
        <dbReference type="SAM" id="Phobius"/>
    </source>
</evidence>
<dbReference type="Proteomes" id="UP001198242">
    <property type="component" value="Unassembled WGS sequence"/>
</dbReference>
<keyword evidence="2 5" id="KW-0328">Glycosyltransferase</keyword>
<dbReference type="EC" id="2.4.-.-" evidence="5"/>
<reference evidence="5 6" key="1">
    <citation type="submission" date="2021-10" db="EMBL/GenBank/DDBJ databases">
        <title>Anaerobic single-cell dispensing facilitates the cultivation of human gut bacteria.</title>
        <authorList>
            <person name="Afrizal A."/>
        </authorList>
    </citation>
    <scope>NUCLEOTIDE SEQUENCE [LARGE SCALE GENOMIC DNA]</scope>
    <source>
        <strain evidence="5 6">CLA-AA-H232</strain>
    </source>
</reference>
<gene>
    <name evidence="5" type="ORF">LKE05_12430</name>
</gene>
<dbReference type="PANTHER" id="PTHR43630:SF1">
    <property type="entry name" value="POLY-BETA-1,6-N-ACETYL-D-GLUCOSAMINE SYNTHASE"/>
    <property type="match status" value="1"/>
</dbReference>
<dbReference type="InterPro" id="IPR029044">
    <property type="entry name" value="Nucleotide-diphossugar_trans"/>
</dbReference>
<organism evidence="5 6">
    <name type="scientific">Hominilimicola fabiformis</name>
    <dbReference type="NCBI Taxonomy" id="2885356"/>
    <lineage>
        <taxon>Bacteria</taxon>
        <taxon>Bacillati</taxon>
        <taxon>Bacillota</taxon>
        <taxon>Clostridia</taxon>
        <taxon>Eubacteriales</taxon>
        <taxon>Oscillospiraceae</taxon>
        <taxon>Hominilimicola</taxon>
    </lineage>
</organism>
<sequence length="424" mass="49205">MSDGSMFLTVFSIILQVFSLSIGIYYLIVGITGFLPIKDKNKKISDKTHKFALIISAHNEEVVIGNMVESLKQLDYPDDAYDIFVIADNCDDNTAKAAEDAGALVYVRNVPELRGKGHALEWMFDKLYKMDEQYDYISVFDADNLVDKNYLKAMNERANQGFKVVQGFLDSKNPYDSWITAAYSFCFWSVNRIFQLSRYKLGLCCELSGTGFIIALDTLKKLGWGATCLTEDMEFTMKLSLNDTRVAFAYDAVVYDEKPLTLKQSWRQRVRWMQGHCDVASRYFFKLIKKGIKERKLSCIDCAVYLVQPIRIIATGIITFFAYAQTFHPDGDLGFIQLSYIFGNSWLWNVIVILQFCYTPFVIWYERREFKPKMVFYYFTYILYNFTWVPIAIQGMIGKNKTEWSHTKHTRTISMEELNRLNSK</sequence>
<evidence type="ECO:0000313" key="6">
    <source>
        <dbReference type="Proteomes" id="UP001198242"/>
    </source>
</evidence>
<evidence type="ECO:0000313" key="5">
    <source>
        <dbReference type="EMBL" id="MCC2211586.1"/>
    </source>
</evidence>
<name>A0AAE3E141_9FIRM</name>
<keyword evidence="4" id="KW-0472">Membrane</keyword>
<dbReference type="RefSeq" id="WP_117968441.1">
    <property type="nucleotide sequence ID" value="NZ_JAJEQM010000020.1"/>
</dbReference>
<evidence type="ECO:0000256" key="3">
    <source>
        <dbReference type="ARBA" id="ARBA00022679"/>
    </source>
</evidence>
<feature type="transmembrane region" description="Helical" evidence="4">
    <location>
        <begin position="376"/>
        <end position="397"/>
    </location>
</feature>
<dbReference type="AlphaFoldDB" id="A0AAE3E141"/>
<dbReference type="GO" id="GO:0016757">
    <property type="term" value="F:glycosyltransferase activity"/>
    <property type="evidence" value="ECO:0007669"/>
    <property type="project" value="UniProtKB-KW"/>
</dbReference>
<keyword evidence="6" id="KW-1185">Reference proteome</keyword>
<dbReference type="CDD" id="cd06438">
    <property type="entry name" value="EpsO_like"/>
    <property type="match status" value="1"/>
</dbReference>
<proteinExistence type="inferred from homology"/>
<comment type="similarity">
    <text evidence="1">Belongs to the glycosyltransferase 2 family.</text>
</comment>
<feature type="transmembrane region" description="Helical" evidence="4">
    <location>
        <begin position="6"/>
        <end position="35"/>
    </location>
</feature>